<dbReference type="EMBL" id="CAJOBR010003866">
    <property type="protein sequence ID" value="CAF4755724.1"/>
    <property type="molecule type" value="Genomic_DNA"/>
</dbReference>
<reference evidence="2" key="1">
    <citation type="submission" date="2021-02" db="EMBL/GenBank/DDBJ databases">
        <authorList>
            <person name="Nowell W R."/>
        </authorList>
    </citation>
    <scope>NUCLEOTIDE SEQUENCE</scope>
</reference>
<protein>
    <submittedName>
        <fullName evidence="2">Uncharacterized protein</fullName>
    </submittedName>
</protein>
<dbReference type="EMBL" id="CAJOBO010000269">
    <property type="protein sequence ID" value="CAF4179253.1"/>
    <property type="molecule type" value="Genomic_DNA"/>
</dbReference>
<dbReference type="Proteomes" id="UP000663851">
    <property type="component" value="Unassembled WGS sequence"/>
</dbReference>
<evidence type="ECO:0000313" key="4">
    <source>
        <dbReference type="Proteomes" id="UP000663873"/>
    </source>
</evidence>
<dbReference type="AlphaFoldDB" id="A0A820AJG4"/>
<evidence type="ECO:0000313" key="3">
    <source>
        <dbReference type="EMBL" id="CAF4755724.1"/>
    </source>
</evidence>
<evidence type="ECO:0000313" key="1">
    <source>
        <dbReference type="EMBL" id="CAF4179253.1"/>
    </source>
</evidence>
<dbReference type="Proteomes" id="UP000663873">
    <property type="component" value="Unassembled WGS sequence"/>
</dbReference>
<accession>A0A820AJG4</accession>
<keyword evidence="4" id="KW-1185">Reference proteome</keyword>
<dbReference type="EMBL" id="CAJOBP010000522">
    <property type="protein sequence ID" value="CAF4189266.1"/>
    <property type="molecule type" value="Genomic_DNA"/>
</dbReference>
<gene>
    <name evidence="1" type="ORF">HFQ381_LOCUS6115</name>
    <name evidence="3" type="ORF">QYT958_LOCUS21301</name>
    <name evidence="2" type="ORF">UJA718_LOCUS5822</name>
</gene>
<proteinExistence type="predicted"/>
<organism evidence="2 4">
    <name type="scientific">Rotaria socialis</name>
    <dbReference type="NCBI Taxonomy" id="392032"/>
    <lineage>
        <taxon>Eukaryota</taxon>
        <taxon>Metazoa</taxon>
        <taxon>Spiralia</taxon>
        <taxon>Gnathifera</taxon>
        <taxon>Rotifera</taxon>
        <taxon>Eurotatoria</taxon>
        <taxon>Bdelloidea</taxon>
        <taxon>Philodinida</taxon>
        <taxon>Philodinidae</taxon>
        <taxon>Rotaria</taxon>
    </lineage>
</organism>
<name>A0A820AJG4_9BILA</name>
<evidence type="ECO:0000313" key="2">
    <source>
        <dbReference type="EMBL" id="CAF4189266.1"/>
    </source>
</evidence>
<comment type="caution">
    <text evidence="2">The sequence shown here is derived from an EMBL/GenBank/DDBJ whole genome shotgun (WGS) entry which is preliminary data.</text>
</comment>
<sequence length="74" mass="8635">MISDRIPSGILSDPTIGMILLGDSLDRVEDSPFWLKEKYIEDHHLKEEILEDDFNISMERSDNLGQQSEKNNEW</sequence>
<dbReference type="Proteomes" id="UP000663848">
    <property type="component" value="Unassembled WGS sequence"/>
</dbReference>